<dbReference type="InterPro" id="IPR050105">
    <property type="entry name" value="MoCo_biosynth_MoaA/MoaC"/>
</dbReference>
<dbReference type="SUPFAM" id="SSF102114">
    <property type="entry name" value="Radical SAM enzymes"/>
    <property type="match status" value="1"/>
</dbReference>
<keyword evidence="14" id="KW-0456">Lyase</keyword>
<dbReference type="Pfam" id="PF01967">
    <property type="entry name" value="MoaC"/>
    <property type="match status" value="2"/>
</dbReference>
<dbReference type="Gene3D" id="3.30.70.640">
    <property type="entry name" value="Molybdopterin cofactor biosynthesis C (MoaC) domain"/>
    <property type="match status" value="1"/>
</dbReference>
<dbReference type="InterPro" id="IPR040064">
    <property type="entry name" value="MoaA-like"/>
</dbReference>
<dbReference type="Pfam" id="PF06463">
    <property type="entry name" value="Mob_synth_C"/>
    <property type="match status" value="1"/>
</dbReference>
<dbReference type="GO" id="GO:0006777">
    <property type="term" value="P:Mo-molybdopterin cofactor biosynthetic process"/>
    <property type="evidence" value="ECO:0007669"/>
    <property type="project" value="UniProtKB-KW"/>
</dbReference>
<evidence type="ECO:0000256" key="11">
    <source>
        <dbReference type="ARBA" id="ARBA00023014"/>
    </source>
</evidence>
<feature type="compositionally biased region" description="Basic and acidic residues" evidence="16">
    <location>
        <begin position="476"/>
        <end position="485"/>
    </location>
</feature>
<dbReference type="SFLD" id="SFLDG01067">
    <property type="entry name" value="SPASM/twitch_domain_containing"/>
    <property type="match status" value="1"/>
</dbReference>
<feature type="region of interest" description="Disordered" evidence="16">
    <location>
        <begin position="473"/>
        <end position="506"/>
    </location>
</feature>
<keyword evidence="13" id="KW-0501">Molybdenum cofactor biosynthesis</keyword>
<dbReference type="Pfam" id="PF04055">
    <property type="entry name" value="Radical_SAM"/>
    <property type="match status" value="1"/>
</dbReference>
<dbReference type="SUPFAM" id="SSF55040">
    <property type="entry name" value="Molybdenum cofactor biosynthesis protein C, MoaC"/>
    <property type="match status" value="2"/>
</dbReference>
<dbReference type="InterPro" id="IPR002820">
    <property type="entry name" value="Mopterin_CF_biosynth-C_dom"/>
</dbReference>
<feature type="compositionally biased region" description="Basic and acidic residues" evidence="16">
    <location>
        <begin position="16"/>
        <end position="28"/>
    </location>
</feature>
<keyword evidence="19" id="KW-1185">Reference proteome</keyword>
<feature type="domain" description="Radical SAM core" evidence="17">
    <location>
        <begin position="54"/>
        <end position="273"/>
    </location>
</feature>
<dbReference type="EC" id="4.1.99.22" evidence="5"/>
<dbReference type="SFLD" id="SFLDG01386">
    <property type="entry name" value="main_SPASM_domain-containing"/>
    <property type="match status" value="1"/>
</dbReference>
<evidence type="ECO:0000256" key="2">
    <source>
        <dbReference type="ARBA" id="ARBA00005046"/>
    </source>
</evidence>
<keyword evidence="11" id="KW-0411">Iron-sulfur</keyword>
<dbReference type="GO" id="GO:0061798">
    <property type="term" value="F:GTP 3',8'-cyclase activity"/>
    <property type="evidence" value="ECO:0007669"/>
    <property type="project" value="UniProtKB-EC"/>
</dbReference>
<dbReference type="Proteomes" id="UP000245783">
    <property type="component" value="Unassembled WGS sequence"/>
</dbReference>
<evidence type="ECO:0000256" key="9">
    <source>
        <dbReference type="ARBA" id="ARBA00022741"/>
    </source>
</evidence>
<dbReference type="GO" id="GO:0051539">
    <property type="term" value="F:4 iron, 4 sulfur cluster binding"/>
    <property type="evidence" value="ECO:0007669"/>
    <property type="project" value="UniProtKB-KW"/>
</dbReference>
<keyword evidence="6" id="KW-0004">4Fe-4S</keyword>
<evidence type="ECO:0000256" key="3">
    <source>
        <dbReference type="ARBA" id="ARBA00008484"/>
    </source>
</evidence>
<gene>
    <name evidence="18" type="ORF">IE81DRAFT_349272</name>
</gene>
<accession>A0A316VTP9</accession>
<dbReference type="InterPro" id="IPR013483">
    <property type="entry name" value="MoaA"/>
</dbReference>
<organism evidence="18 19">
    <name type="scientific">Ceraceosorus guamensis</name>
    <dbReference type="NCBI Taxonomy" id="1522189"/>
    <lineage>
        <taxon>Eukaryota</taxon>
        <taxon>Fungi</taxon>
        <taxon>Dikarya</taxon>
        <taxon>Basidiomycota</taxon>
        <taxon>Ustilaginomycotina</taxon>
        <taxon>Exobasidiomycetes</taxon>
        <taxon>Ceraceosorales</taxon>
        <taxon>Ceraceosoraceae</taxon>
        <taxon>Ceraceosorus</taxon>
    </lineage>
</organism>
<sequence length="912" mass="99047">MAMARAKELRARARLNIERVDQRRREGRSPSSSSTTIRAIAPSAPAPAKGLMDAHNRHHTYLRISLTERCNLRCVYCMPFDGLDNLTPNDDLLSSEEIRRLAELFVRNGVDKIRLTGGEPSVRRDLSDIVASLQELAPLGLKQIGMTSNGLSLARQLPHLASNGLTHLNISLDTLQPETFESLTRRSSKGLHRVLDAIEQSLQLGIHTKVNVVVMGGVNDQQDVLDFVRWTKDKPITVRFIEYMPFSGNSWQATSLVPYKVLLQRIQAAFGPLERVQDDKNDTSKHWKVPGHRGRLGFITSMTDNFCGTCNRLRITADGNLKVCLFGNKEISLRDAMRHGILPSSSTDFATFASPSNSPQSASDEQLLDIINAALYKKHRKHAGLPSPDDIAKSDNRSMIRIAAQRSPHDASATSLSSGARPSGARALLVPITPMRASLLNRPPGPSAARPVPLWTSLPRPHGPLHARAFASCAASHRDQNKGEQVRSQPASSQHRSAAADASVDLDPWSTLDDAFERDSGLADTGSSRGSLSFSAPPKWPPTSSHCAADAHAPPAVSWSEYMGSNAADPTCNDSPWASLDAIADGISASDLRVPRPMRHVDGRAGSNANFEKIASRAHEPSSIERAMEMASPDMKVPAQQQAVSTRLQDASDDPRRAPAMSFATSGPRLTHIDSSDGHASARMVDISAKTPTHRSATASAKVSIPAWIVPLVRGQEHSHQQGSEVRMRRWKDKGPVLHTAQIAGIMAAKRTHDLIPLCHPIALTDVDVRLEIVETTSSDVSDDVLHAQRTDGLPGAPEEEEAWIAREVDSAHAFARSQSTAAAGRRDLGSSNFLKSRTHDADVAHILITCTARTNSATGVEMEALMGVNVAAMTIWDMLKSVAGRGMSIDEVRVCKKSGSKSGDWIRGDDR</sequence>
<evidence type="ECO:0000256" key="13">
    <source>
        <dbReference type="ARBA" id="ARBA00023150"/>
    </source>
</evidence>
<evidence type="ECO:0000256" key="8">
    <source>
        <dbReference type="ARBA" id="ARBA00022723"/>
    </source>
</evidence>
<dbReference type="InParanoid" id="A0A316VTP9"/>
<evidence type="ECO:0000256" key="10">
    <source>
        <dbReference type="ARBA" id="ARBA00023004"/>
    </source>
</evidence>
<comment type="cofactor">
    <cofactor evidence="1">
        <name>[4Fe-4S] cluster</name>
        <dbReference type="ChEBI" id="CHEBI:49883"/>
    </cofactor>
</comment>
<dbReference type="RefSeq" id="XP_025367578.1">
    <property type="nucleotide sequence ID" value="XM_025516369.1"/>
</dbReference>
<reference evidence="18 19" key="1">
    <citation type="journal article" date="2018" name="Mol. Biol. Evol.">
        <title>Broad Genomic Sampling Reveals a Smut Pathogenic Ancestry of the Fungal Clade Ustilaginomycotina.</title>
        <authorList>
            <person name="Kijpornyongpan T."/>
            <person name="Mondo S.J."/>
            <person name="Barry K."/>
            <person name="Sandor L."/>
            <person name="Lee J."/>
            <person name="Lipzen A."/>
            <person name="Pangilinan J."/>
            <person name="LaButti K."/>
            <person name="Hainaut M."/>
            <person name="Henrissat B."/>
            <person name="Grigoriev I.V."/>
            <person name="Spatafora J.W."/>
            <person name="Aime M.C."/>
        </authorList>
    </citation>
    <scope>NUCLEOTIDE SEQUENCE [LARGE SCALE GENOMIC DNA]</scope>
    <source>
        <strain evidence="18 19">MCA 4658</strain>
    </source>
</reference>
<dbReference type="GO" id="GO:0046872">
    <property type="term" value="F:metal ion binding"/>
    <property type="evidence" value="ECO:0007669"/>
    <property type="project" value="UniProtKB-KW"/>
</dbReference>
<dbReference type="PROSITE" id="PS51918">
    <property type="entry name" value="RADICAL_SAM"/>
    <property type="match status" value="1"/>
</dbReference>
<evidence type="ECO:0000313" key="18">
    <source>
        <dbReference type="EMBL" id="PWN40418.1"/>
    </source>
</evidence>
<dbReference type="GO" id="GO:0061799">
    <property type="term" value="F:cyclic pyranopterin monophosphate synthase activity"/>
    <property type="evidence" value="ECO:0007669"/>
    <property type="project" value="TreeGrafter"/>
</dbReference>
<dbReference type="InterPro" id="IPR036522">
    <property type="entry name" value="MoaC_sf"/>
</dbReference>
<evidence type="ECO:0000256" key="14">
    <source>
        <dbReference type="ARBA" id="ARBA00023239"/>
    </source>
</evidence>
<dbReference type="GeneID" id="37038239"/>
<feature type="compositionally biased region" description="Low complexity" evidence="16">
    <location>
        <begin position="29"/>
        <end position="40"/>
    </location>
</feature>
<dbReference type="InterPro" id="IPR000385">
    <property type="entry name" value="MoaA_NifB_PqqE_Fe-S-bd_CS"/>
</dbReference>
<keyword evidence="9" id="KW-0547">Nucleotide-binding</keyword>
<comment type="pathway">
    <text evidence="2">Cofactor biosynthesis; molybdopterin biosynthesis.</text>
</comment>
<keyword evidence="12" id="KW-0342">GTP-binding</keyword>
<comment type="catalytic activity">
    <reaction evidence="15">
        <text>GTP + AH2 + S-adenosyl-L-methionine = (8S)-3',8-cyclo-7,8-dihydroguanosine 5'-triphosphate + 5'-deoxyadenosine + L-methionine + A + H(+)</text>
        <dbReference type="Rhea" id="RHEA:49576"/>
        <dbReference type="ChEBI" id="CHEBI:13193"/>
        <dbReference type="ChEBI" id="CHEBI:15378"/>
        <dbReference type="ChEBI" id="CHEBI:17319"/>
        <dbReference type="ChEBI" id="CHEBI:17499"/>
        <dbReference type="ChEBI" id="CHEBI:37565"/>
        <dbReference type="ChEBI" id="CHEBI:57844"/>
        <dbReference type="ChEBI" id="CHEBI:59789"/>
        <dbReference type="ChEBI" id="CHEBI:131766"/>
        <dbReference type="EC" id="4.1.99.22"/>
    </reaction>
</comment>
<evidence type="ECO:0000256" key="7">
    <source>
        <dbReference type="ARBA" id="ARBA00022691"/>
    </source>
</evidence>
<feature type="region of interest" description="Disordered" evidence="16">
    <location>
        <begin position="16"/>
        <end position="40"/>
    </location>
</feature>
<dbReference type="PANTHER" id="PTHR22960">
    <property type="entry name" value="MOLYBDOPTERIN COFACTOR SYNTHESIS PROTEIN A"/>
    <property type="match status" value="1"/>
</dbReference>
<dbReference type="UniPathway" id="UPA00344"/>
<keyword evidence="7" id="KW-0949">S-adenosyl-L-methionine</keyword>
<comment type="similarity">
    <text evidence="4">In the N-terminal section; belongs to the radical SAM superfamily. MoaA family.</text>
</comment>
<proteinExistence type="inferred from homology"/>
<evidence type="ECO:0000256" key="12">
    <source>
        <dbReference type="ARBA" id="ARBA00023134"/>
    </source>
</evidence>
<dbReference type="GO" id="GO:0005525">
    <property type="term" value="F:GTP binding"/>
    <property type="evidence" value="ECO:0007669"/>
    <property type="project" value="UniProtKB-KW"/>
</dbReference>
<dbReference type="OrthoDB" id="429626at2759"/>
<dbReference type="EMBL" id="KZ819418">
    <property type="protein sequence ID" value="PWN40418.1"/>
    <property type="molecule type" value="Genomic_DNA"/>
</dbReference>
<dbReference type="NCBIfam" id="TIGR02666">
    <property type="entry name" value="moaA"/>
    <property type="match status" value="1"/>
</dbReference>
<protein>
    <recommendedName>
        <fullName evidence="5">GTP 3',8-cyclase</fullName>
        <ecNumber evidence="5">4.1.99.22</ecNumber>
    </recommendedName>
</protein>
<feature type="region of interest" description="Disordered" evidence="16">
    <location>
        <begin position="518"/>
        <end position="548"/>
    </location>
</feature>
<evidence type="ECO:0000256" key="4">
    <source>
        <dbReference type="ARBA" id="ARBA00009862"/>
    </source>
</evidence>
<dbReference type="PANTHER" id="PTHR22960:SF0">
    <property type="entry name" value="MOLYBDENUM COFACTOR BIOSYNTHESIS PROTEIN 1"/>
    <property type="match status" value="1"/>
</dbReference>
<dbReference type="Gene3D" id="3.20.20.70">
    <property type="entry name" value="Aldolase class I"/>
    <property type="match status" value="1"/>
</dbReference>
<dbReference type="SMART" id="SM00729">
    <property type="entry name" value="Elp3"/>
    <property type="match status" value="1"/>
</dbReference>
<evidence type="ECO:0000259" key="17">
    <source>
        <dbReference type="PROSITE" id="PS51918"/>
    </source>
</evidence>
<evidence type="ECO:0000256" key="5">
    <source>
        <dbReference type="ARBA" id="ARBA00012167"/>
    </source>
</evidence>
<dbReference type="InterPro" id="IPR013785">
    <property type="entry name" value="Aldolase_TIM"/>
</dbReference>
<comment type="similarity">
    <text evidence="3">In the C-terminal section; belongs to the MoaC family.</text>
</comment>
<dbReference type="InterPro" id="IPR006638">
    <property type="entry name" value="Elp3/MiaA/NifB-like_rSAM"/>
</dbReference>
<evidence type="ECO:0000256" key="1">
    <source>
        <dbReference type="ARBA" id="ARBA00001966"/>
    </source>
</evidence>
<dbReference type="STRING" id="1522189.A0A316VTP9"/>
<dbReference type="PROSITE" id="PS01305">
    <property type="entry name" value="MOAA_NIFB_PQQE"/>
    <property type="match status" value="1"/>
</dbReference>
<feature type="region of interest" description="Disordered" evidence="16">
    <location>
        <begin position="649"/>
        <end position="678"/>
    </location>
</feature>
<dbReference type="InterPro" id="IPR007197">
    <property type="entry name" value="rSAM"/>
</dbReference>
<dbReference type="CDD" id="cd21117">
    <property type="entry name" value="Twitch_MoaA"/>
    <property type="match status" value="1"/>
</dbReference>
<evidence type="ECO:0000256" key="6">
    <source>
        <dbReference type="ARBA" id="ARBA00022485"/>
    </source>
</evidence>
<dbReference type="InterPro" id="IPR058240">
    <property type="entry name" value="rSAM_sf"/>
</dbReference>
<name>A0A316VTP9_9BASI</name>
<feature type="compositionally biased region" description="Polar residues" evidence="16">
    <location>
        <begin position="525"/>
        <end position="534"/>
    </location>
</feature>
<evidence type="ECO:0000256" key="15">
    <source>
        <dbReference type="ARBA" id="ARBA00048697"/>
    </source>
</evidence>
<dbReference type="SFLD" id="SFLDS00029">
    <property type="entry name" value="Radical_SAM"/>
    <property type="match status" value="1"/>
</dbReference>
<dbReference type="SFLD" id="SFLDG01383">
    <property type="entry name" value="cyclic_pyranopterin_phosphate"/>
    <property type="match status" value="1"/>
</dbReference>
<evidence type="ECO:0000313" key="19">
    <source>
        <dbReference type="Proteomes" id="UP000245783"/>
    </source>
</evidence>
<evidence type="ECO:0000256" key="16">
    <source>
        <dbReference type="SAM" id="MobiDB-lite"/>
    </source>
</evidence>
<dbReference type="AlphaFoldDB" id="A0A316VTP9"/>
<keyword evidence="8" id="KW-0479">Metal-binding</keyword>
<dbReference type="InterPro" id="IPR010505">
    <property type="entry name" value="MoaA_twitch"/>
</dbReference>
<dbReference type="CDD" id="cd01335">
    <property type="entry name" value="Radical_SAM"/>
    <property type="match status" value="1"/>
</dbReference>
<feature type="compositionally biased region" description="Polar residues" evidence="16">
    <location>
        <begin position="486"/>
        <end position="496"/>
    </location>
</feature>
<keyword evidence="10" id="KW-0408">Iron</keyword>